<keyword evidence="3" id="KW-1185">Reference proteome</keyword>
<dbReference type="HOGENOM" id="CLU_104989_1_0_0"/>
<dbReference type="Pfam" id="PF12867">
    <property type="entry name" value="DinB_2"/>
    <property type="match status" value="1"/>
</dbReference>
<evidence type="ECO:0000313" key="2">
    <source>
        <dbReference type="EMBL" id="EFO80685.1"/>
    </source>
</evidence>
<dbReference type="EMBL" id="ADVR01000043">
    <property type="protein sequence ID" value="EFO80685.1"/>
    <property type="molecule type" value="Genomic_DNA"/>
</dbReference>
<feature type="domain" description="DinB-like" evidence="1">
    <location>
        <begin position="17"/>
        <end position="178"/>
    </location>
</feature>
<comment type="caution">
    <text evidence="2">The sequence shown here is derived from an EMBL/GenBank/DDBJ whole genome shotgun (WGS) entry which is preliminary data.</text>
</comment>
<dbReference type="SUPFAM" id="SSF109854">
    <property type="entry name" value="DinB/YfiT-like putative metalloenzymes"/>
    <property type="match status" value="1"/>
</dbReference>
<evidence type="ECO:0000313" key="3">
    <source>
        <dbReference type="Proteomes" id="UP000054010"/>
    </source>
</evidence>
<dbReference type="OrthoDB" id="1495892at2"/>
<dbReference type="AlphaFoldDB" id="E1IDQ7"/>
<accession>E1IDQ7</accession>
<dbReference type="STRING" id="765420.OSCT_1458"/>
<dbReference type="InterPro" id="IPR034660">
    <property type="entry name" value="DinB/YfiT-like"/>
</dbReference>
<protein>
    <recommendedName>
        <fullName evidence="1">DinB-like domain-containing protein</fullName>
    </recommendedName>
</protein>
<gene>
    <name evidence="2" type="ORF">OSCT_1458</name>
</gene>
<dbReference type="Proteomes" id="UP000054010">
    <property type="component" value="Unassembled WGS sequence"/>
</dbReference>
<evidence type="ECO:0000259" key="1">
    <source>
        <dbReference type="Pfam" id="PF12867"/>
    </source>
</evidence>
<reference evidence="2 3" key="1">
    <citation type="journal article" date="2011" name="J. Bacteriol.">
        <title>Draft genome sequence of the anoxygenic filamentous phototrophic bacterium Oscillochloris trichoides subsp. DG-6.</title>
        <authorList>
            <person name="Kuznetsov B.B."/>
            <person name="Ivanovsky R.N."/>
            <person name="Keppen O.I."/>
            <person name="Sukhacheva M.V."/>
            <person name="Bumazhkin B.K."/>
            <person name="Patutina E.O."/>
            <person name="Beletsky A.V."/>
            <person name="Mardanov A.V."/>
            <person name="Baslerov R.V."/>
            <person name="Panteleeva A.N."/>
            <person name="Kolganova T.V."/>
            <person name="Ravin N.V."/>
            <person name="Skryabin K.G."/>
        </authorList>
    </citation>
    <scope>NUCLEOTIDE SEQUENCE [LARGE SCALE GENOMIC DNA]</scope>
    <source>
        <strain evidence="2 3">DG-6</strain>
    </source>
</reference>
<proteinExistence type="predicted"/>
<dbReference type="InterPro" id="IPR024775">
    <property type="entry name" value="DinB-like"/>
</dbReference>
<name>E1IDQ7_9CHLR</name>
<sequence length="191" mass="21672">MAYTIKSADLPTLIAELTRLQGEFERRFGQLSVNQLNWKPNPEEWSIGYCLEHIMVANQGYVEPVNQILSATKKTSIWERVPILPGIFGPMLIRTLEPGSKGFVPAPKVFLPSMSNVTGDVCERFRRQTQEIITLMERCQRIDPSRIIITSPASAFITYSLLDAFRIIVVHLQHHLHQTSALLELAAFPKE</sequence>
<organism evidence="2 3">
    <name type="scientific">Oscillochloris trichoides DG-6</name>
    <dbReference type="NCBI Taxonomy" id="765420"/>
    <lineage>
        <taxon>Bacteria</taxon>
        <taxon>Bacillati</taxon>
        <taxon>Chloroflexota</taxon>
        <taxon>Chloroflexia</taxon>
        <taxon>Chloroflexales</taxon>
        <taxon>Chloroflexineae</taxon>
        <taxon>Oscillochloridaceae</taxon>
        <taxon>Oscillochloris</taxon>
    </lineage>
</organism>
<dbReference type="Gene3D" id="1.20.120.450">
    <property type="entry name" value="dinb family like domain"/>
    <property type="match status" value="1"/>
</dbReference>